<evidence type="ECO:0000313" key="1">
    <source>
        <dbReference type="EMBL" id="AQZ96559.1"/>
    </source>
</evidence>
<dbReference type="STRING" id="1931241.BVH74_18175"/>
<organism evidence="1 2">
    <name type="scientific">Halopseudomonas phragmitis</name>
    <dbReference type="NCBI Taxonomy" id="1931241"/>
    <lineage>
        <taxon>Bacteria</taxon>
        <taxon>Pseudomonadati</taxon>
        <taxon>Pseudomonadota</taxon>
        <taxon>Gammaproteobacteria</taxon>
        <taxon>Pseudomonadales</taxon>
        <taxon>Pseudomonadaceae</taxon>
        <taxon>Halopseudomonas</taxon>
    </lineage>
</organism>
<keyword evidence="2" id="KW-1185">Reference proteome</keyword>
<dbReference type="Proteomes" id="UP000243488">
    <property type="component" value="Chromosome"/>
</dbReference>
<evidence type="ECO:0000313" key="2">
    <source>
        <dbReference type="Proteomes" id="UP000243488"/>
    </source>
</evidence>
<name>A0A1V0B9F0_9GAMM</name>
<dbReference type="AlphaFoldDB" id="A0A1V0B9F0"/>
<accession>A0A1V0B9F0</accession>
<gene>
    <name evidence="1" type="ORF">BVH74_18175</name>
</gene>
<dbReference type="KEGG" id="ppha:BVH74_18175"/>
<reference evidence="1 2" key="1">
    <citation type="submission" date="2017-03" db="EMBL/GenBank/DDBJ databases">
        <title>Complete genome sequence of the novel DNRA strain Pseudomonas sp. S-6-2 isolated from Chinese polluted river sediment. Journal of Biotechnology.</title>
        <authorList>
            <person name="Li J."/>
            <person name="Xiang F."/>
            <person name="Wang L."/>
            <person name="Xi L."/>
            <person name="Liu J."/>
        </authorList>
    </citation>
    <scope>NUCLEOTIDE SEQUENCE [LARGE SCALE GENOMIC DNA]</scope>
    <source>
        <strain evidence="1 2">S-6-2</strain>
    </source>
</reference>
<dbReference type="RefSeq" id="WP_080051467.1">
    <property type="nucleotide sequence ID" value="NZ_CP020100.1"/>
</dbReference>
<sequence>MRSGQLDTPADVLELTHGLHPATLGWVWVGIRAREGDVAPARGLRSSAQVQVRAWWDDSLVPGRYLRAEHRLLLIDDVRDITGQQVEMQLACSELIGQPGEYRAEGQPPRSCRICLIHSAPVVDEAGRVTDYQTRAEVALIEAGRPQIGDQLVVGDVTYNVIAYDDGSDDGVVRGLWLEAQ</sequence>
<protein>
    <submittedName>
        <fullName evidence="1">Uncharacterized protein</fullName>
    </submittedName>
</protein>
<dbReference type="EMBL" id="CP020100">
    <property type="protein sequence ID" value="AQZ96559.1"/>
    <property type="molecule type" value="Genomic_DNA"/>
</dbReference>
<proteinExistence type="predicted"/>